<keyword evidence="8" id="KW-0143">Chaperone</keyword>
<dbReference type="GO" id="GO:0005886">
    <property type="term" value="C:plasma membrane"/>
    <property type="evidence" value="ECO:0007669"/>
    <property type="project" value="UniProtKB-SubCell"/>
</dbReference>
<dbReference type="CDD" id="cd20070">
    <property type="entry name" value="5TM_YidC_Alb3"/>
    <property type="match status" value="1"/>
</dbReference>
<dbReference type="PRINTS" id="PR01900">
    <property type="entry name" value="YIDCPROTEIN"/>
</dbReference>
<dbReference type="InterPro" id="IPR047196">
    <property type="entry name" value="YidC_ALB_C"/>
</dbReference>
<evidence type="ECO:0000256" key="2">
    <source>
        <dbReference type="ARBA" id="ARBA00022448"/>
    </source>
</evidence>
<name>A0A383AB83_9ZZZZ</name>
<dbReference type="GO" id="GO:0051205">
    <property type="term" value="P:protein insertion into membrane"/>
    <property type="evidence" value="ECO:0007669"/>
    <property type="project" value="TreeGrafter"/>
</dbReference>
<keyword evidence="2" id="KW-0813">Transport</keyword>
<evidence type="ECO:0000256" key="1">
    <source>
        <dbReference type="ARBA" id="ARBA00004651"/>
    </source>
</evidence>
<gene>
    <name evidence="11" type="ORF">METZ01_LOCUS457826</name>
</gene>
<evidence type="ECO:0000256" key="4">
    <source>
        <dbReference type="ARBA" id="ARBA00022692"/>
    </source>
</evidence>
<keyword evidence="6 9" id="KW-1133">Transmembrane helix</keyword>
<feature type="non-terminal residue" evidence="11">
    <location>
        <position position="1"/>
    </location>
</feature>
<feature type="transmembrane region" description="Helical" evidence="9">
    <location>
        <begin position="62"/>
        <end position="81"/>
    </location>
</feature>
<dbReference type="GO" id="GO:0015031">
    <property type="term" value="P:protein transport"/>
    <property type="evidence" value="ECO:0007669"/>
    <property type="project" value="UniProtKB-KW"/>
</dbReference>
<dbReference type="EMBL" id="UINC01190694">
    <property type="protein sequence ID" value="SVE04972.1"/>
    <property type="molecule type" value="Genomic_DNA"/>
</dbReference>
<evidence type="ECO:0000313" key="11">
    <source>
        <dbReference type="EMBL" id="SVE04972.1"/>
    </source>
</evidence>
<dbReference type="Pfam" id="PF02096">
    <property type="entry name" value="60KD_IMP"/>
    <property type="match status" value="1"/>
</dbReference>
<evidence type="ECO:0000256" key="5">
    <source>
        <dbReference type="ARBA" id="ARBA00022927"/>
    </source>
</evidence>
<dbReference type="PANTHER" id="PTHR12428:SF65">
    <property type="entry name" value="CYTOCHROME C OXIDASE ASSEMBLY PROTEIN COX18, MITOCHONDRIAL"/>
    <property type="match status" value="1"/>
</dbReference>
<feature type="transmembrane region" description="Helical" evidence="9">
    <location>
        <begin position="204"/>
        <end position="231"/>
    </location>
</feature>
<keyword evidence="3" id="KW-1003">Cell membrane</keyword>
<dbReference type="NCBIfam" id="TIGR03592">
    <property type="entry name" value="yidC_oxa1_cterm"/>
    <property type="match status" value="1"/>
</dbReference>
<reference evidence="11" key="1">
    <citation type="submission" date="2018-05" db="EMBL/GenBank/DDBJ databases">
        <authorList>
            <person name="Lanie J.A."/>
            <person name="Ng W.-L."/>
            <person name="Kazmierczak K.M."/>
            <person name="Andrzejewski T.M."/>
            <person name="Davidsen T.M."/>
            <person name="Wayne K.J."/>
            <person name="Tettelin H."/>
            <person name="Glass J.I."/>
            <person name="Rusch D."/>
            <person name="Podicherti R."/>
            <person name="Tsui H.-C.T."/>
            <person name="Winkler M.E."/>
        </authorList>
    </citation>
    <scope>NUCLEOTIDE SEQUENCE</scope>
</reference>
<dbReference type="PANTHER" id="PTHR12428">
    <property type="entry name" value="OXA1"/>
    <property type="match status" value="1"/>
</dbReference>
<proteinExistence type="predicted"/>
<feature type="domain" description="Membrane insertase YidC/Oxa/ALB C-terminal" evidence="10">
    <location>
        <begin position="62"/>
        <end position="244"/>
    </location>
</feature>
<evidence type="ECO:0000259" key="10">
    <source>
        <dbReference type="Pfam" id="PF02096"/>
    </source>
</evidence>
<evidence type="ECO:0000256" key="7">
    <source>
        <dbReference type="ARBA" id="ARBA00023136"/>
    </source>
</evidence>
<dbReference type="InterPro" id="IPR001708">
    <property type="entry name" value="YidC/ALB3/OXA1/COX18"/>
</dbReference>
<feature type="transmembrane region" description="Helical" evidence="9">
    <location>
        <begin position="172"/>
        <end position="192"/>
    </location>
</feature>
<comment type="subcellular location">
    <subcellularLocation>
        <location evidence="1">Cell membrane</location>
        <topology evidence="1">Multi-pass membrane protein</topology>
    </subcellularLocation>
</comment>
<keyword evidence="5" id="KW-0653">Protein transport</keyword>
<keyword evidence="7 9" id="KW-0472">Membrane</keyword>
<evidence type="ECO:0000256" key="8">
    <source>
        <dbReference type="ARBA" id="ARBA00023186"/>
    </source>
</evidence>
<feature type="non-terminal residue" evidence="11">
    <location>
        <position position="252"/>
    </location>
</feature>
<dbReference type="AlphaFoldDB" id="A0A383AB83"/>
<keyword evidence="4 9" id="KW-0812">Transmembrane</keyword>
<dbReference type="PRINTS" id="PR00701">
    <property type="entry name" value="60KDINNERMP"/>
</dbReference>
<evidence type="ECO:0000256" key="9">
    <source>
        <dbReference type="SAM" id="Phobius"/>
    </source>
</evidence>
<dbReference type="InterPro" id="IPR028055">
    <property type="entry name" value="YidC/Oxa/ALB_C"/>
</dbReference>
<accession>A0A383AB83</accession>
<organism evidence="11">
    <name type="scientific">marine metagenome</name>
    <dbReference type="NCBI Taxonomy" id="408172"/>
    <lineage>
        <taxon>unclassified sequences</taxon>
        <taxon>metagenomes</taxon>
        <taxon>ecological metagenomes</taxon>
    </lineage>
</organism>
<dbReference type="GO" id="GO:0032977">
    <property type="term" value="F:membrane insertase activity"/>
    <property type="evidence" value="ECO:0007669"/>
    <property type="project" value="InterPro"/>
</dbReference>
<protein>
    <recommendedName>
        <fullName evidence="10">Membrane insertase YidC/Oxa/ALB C-terminal domain-containing protein</fullName>
    </recommendedName>
</protein>
<evidence type="ECO:0000256" key="6">
    <source>
        <dbReference type="ARBA" id="ARBA00022989"/>
    </source>
</evidence>
<evidence type="ECO:0000256" key="3">
    <source>
        <dbReference type="ARBA" id="ARBA00022475"/>
    </source>
</evidence>
<sequence length="252" mass="29206">RRLERSGSWKSTVYLGPLDYDELIDYNAELEQAIDFGWPIVSQVSRFLLILLIAAHQYIPNYGWLIVLFALVIKIIVYPLTHKTYESAARMQELQPKITALREKYKNDNQRLSRETMNLYKEEGVNPLGGCLPLLLQMPIFMSLYNLFSKTIELRQAPFTLWIQDLSLPDELFIAGFGLHVLPLLMSVSMFIQQKMTMKDPKQAMLVYMMPVMMIFIFWSMSAGLVLYWTIFNVLTIGQQLLVNHLKKDAAS</sequence>